<reference evidence="1 2" key="1">
    <citation type="journal article" date="2016" name="Nat. Commun.">
        <title>Thousands of microbial genomes shed light on interconnected biogeochemical processes in an aquifer system.</title>
        <authorList>
            <person name="Anantharaman K."/>
            <person name="Brown C.T."/>
            <person name="Hug L.A."/>
            <person name="Sharon I."/>
            <person name="Castelle C.J."/>
            <person name="Probst A.J."/>
            <person name="Thomas B.C."/>
            <person name="Singh A."/>
            <person name="Wilkins M.J."/>
            <person name="Karaoz U."/>
            <person name="Brodie E.L."/>
            <person name="Williams K.H."/>
            <person name="Hubbard S.S."/>
            <person name="Banfield J.F."/>
        </authorList>
    </citation>
    <scope>NUCLEOTIDE SEQUENCE [LARGE SCALE GENOMIC DNA]</scope>
</reference>
<dbReference type="CDD" id="cd02440">
    <property type="entry name" value="AdoMet_MTases"/>
    <property type="match status" value="1"/>
</dbReference>
<sequence length="248" mass="28688">MANFLPLKNYLLYCIGKLVDQHQLSSPFLDVGCGIGDVAEYLARKGWAGKAIDISADALDQARIKLKHFPSIELTSQNLYELTGTYQTVFLMDILEHLPDDESALKKAAELTAKNGFVILAIPSNPAKEWRWDDDMYGHVRRYSEEDIRQKLTNCGLQPVLYWDFTFPVFWLMRQLQMKLTRNNTLSKKDLQSKTKLSGLRPPWQESFLSSFLSKLLILWKFIYIIQFRFFKTKIACGHEMIVLAQKV</sequence>
<evidence type="ECO:0008006" key="3">
    <source>
        <dbReference type="Google" id="ProtNLM"/>
    </source>
</evidence>
<dbReference type="SUPFAM" id="SSF53335">
    <property type="entry name" value="S-adenosyl-L-methionine-dependent methyltransferases"/>
    <property type="match status" value="1"/>
</dbReference>
<dbReference type="PANTHER" id="PTHR43861">
    <property type="entry name" value="TRANS-ACONITATE 2-METHYLTRANSFERASE-RELATED"/>
    <property type="match status" value="1"/>
</dbReference>
<proteinExistence type="predicted"/>
<accession>A0A1G1KU85</accession>
<dbReference type="AlphaFoldDB" id="A0A1G1KU85"/>
<name>A0A1G1KU85_9BACT</name>
<evidence type="ECO:0000313" key="2">
    <source>
        <dbReference type="Proteomes" id="UP000178187"/>
    </source>
</evidence>
<dbReference type="Pfam" id="PF13489">
    <property type="entry name" value="Methyltransf_23"/>
    <property type="match status" value="1"/>
</dbReference>
<dbReference type="EMBL" id="MHFR01000051">
    <property type="protein sequence ID" value="OGW96342.1"/>
    <property type="molecule type" value="Genomic_DNA"/>
</dbReference>
<protein>
    <recommendedName>
        <fullName evidence="3">Methyltransferase domain-containing protein</fullName>
    </recommendedName>
</protein>
<dbReference type="InterPro" id="IPR029063">
    <property type="entry name" value="SAM-dependent_MTases_sf"/>
</dbReference>
<organism evidence="1 2">
    <name type="scientific">Candidatus Danuiimicrobium aquiferis</name>
    <dbReference type="NCBI Taxonomy" id="1801832"/>
    <lineage>
        <taxon>Bacteria</taxon>
        <taxon>Pseudomonadati</taxon>
        <taxon>Candidatus Omnitrophota</taxon>
        <taxon>Candidatus Danuiimicrobium</taxon>
    </lineage>
</organism>
<evidence type="ECO:0000313" key="1">
    <source>
        <dbReference type="EMBL" id="OGW96342.1"/>
    </source>
</evidence>
<comment type="caution">
    <text evidence="1">The sequence shown here is derived from an EMBL/GenBank/DDBJ whole genome shotgun (WGS) entry which is preliminary data.</text>
</comment>
<gene>
    <name evidence="1" type="ORF">A3G33_03280</name>
</gene>
<dbReference type="Gene3D" id="3.40.50.150">
    <property type="entry name" value="Vaccinia Virus protein VP39"/>
    <property type="match status" value="1"/>
</dbReference>
<dbReference type="Proteomes" id="UP000178187">
    <property type="component" value="Unassembled WGS sequence"/>
</dbReference>